<evidence type="ECO:0000256" key="3">
    <source>
        <dbReference type="SAM" id="SignalP"/>
    </source>
</evidence>
<name>A0A2V1GYU6_9GAMM</name>
<organism evidence="5 6">
    <name type="scientific">Pelagibaculum spongiae</name>
    <dbReference type="NCBI Taxonomy" id="2080658"/>
    <lineage>
        <taxon>Bacteria</taxon>
        <taxon>Pseudomonadati</taxon>
        <taxon>Pseudomonadota</taxon>
        <taxon>Gammaproteobacteria</taxon>
        <taxon>Oceanospirillales</taxon>
        <taxon>Pelagibaculum</taxon>
    </lineage>
</organism>
<feature type="signal peptide" evidence="3">
    <location>
        <begin position="1"/>
        <end position="27"/>
    </location>
</feature>
<feature type="chain" id="PRO_5015922452" evidence="3">
    <location>
        <begin position="28"/>
        <end position="394"/>
    </location>
</feature>
<dbReference type="PANTHER" id="PTHR10161">
    <property type="entry name" value="TARTRATE-RESISTANT ACID PHOSPHATASE TYPE 5"/>
    <property type="match status" value="1"/>
</dbReference>
<dbReference type="EMBL" id="QDDL01000006">
    <property type="protein sequence ID" value="PVZ67692.1"/>
    <property type="molecule type" value="Genomic_DNA"/>
</dbReference>
<gene>
    <name evidence="5" type="ORF">DC094_14755</name>
</gene>
<evidence type="ECO:0000313" key="5">
    <source>
        <dbReference type="EMBL" id="PVZ67692.1"/>
    </source>
</evidence>
<keyword evidence="6" id="KW-1185">Reference proteome</keyword>
<dbReference type="RefSeq" id="WP_116687888.1">
    <property type="nucleotide sequence ID" value="NZ_CAWNYD010000006.1"/>
</dbReference>
<dbReference type="Proteomes" id="UP000244906">
    <property type="component" value="Unassembled WGS sequence"/>
</dbReference>
<dbReference type="GO" id="GO:0016787">
    <property type="term" value="F:hydrolase activity"/>
    <property type="evidence" value="ECO:0007669"/>
    <property type="project" value="UniProtKB-KW"/>
</dbReference>
<protein>
    <submittedName>
        <fullName evidence="5">Acid phosphatase</fullName>
    </submittedName>
</protein>
<dbReference type="InterPro" id="IPR051558">
    <property type="entry name" value="Metallophosphoesterase_PAP"/>
</dbReference>
<dbReference type="SUPFAM" id="SSF56300">
    <property type="entry name" value="Metallo-dependent phosphatases"/>
    <property type="match status" value="1"/>
</dbReference>
<dbReference type="InterPro" id="IPR004843">
    <property type="entry name" value="Calcineurin-like_PHP"/>
</dbReference>
<evidence type="ECO:0000256" key="1">
    <source>
        <dbReference type="ARBA" id="ARBA00022729"/>
    </source>
</evidence>
<reference evidence="5 6" key="1">
    <citation type="submission" date="2018-04" db="EMBL/GenBank/DDBJ databases">
        <title>Thalassorhabdus spongiae gen. nov., sp. nov., isolated from a marine sponge in South-West Iceland.</title>
        <authorList>
            <person name="Knobloch S."/>
            <person name="Daussin A."/>
            <person name="Johannsson R."/>
            <person name="Marteinsson V.T."/>
        </authorList>
    </citation>
    <scope>NUCLEOTIDE SEQUENCE [LARGE SCALE GENOMIC DNA]</scope>
    <source>
        <strain evidence="5 6">Hp12</strain>
    </source>
</reference>
<dbReference type="Gene3D" id="3.60.21.10">
    <property type="match status" value="1"/>
</dbReference>
<evidence type="ECO:0000259" key="4">
    <source>
        <dbReference type="Pfam" id="PF00149"/>
    </source>
</evidence>
<evidence type="ECO:0000313" key="6">
    <source>
        <dbReference type="Proteomes" id="UP000244906"/>
    </source>
</evidence>
<feature type="domain" description="Calcineurin-like phosphoesterase" evidence="4">
    <location>
        <begin position="45"/>
        <end position="291"/>
    </location>
</feature>
<keyword evidence="1 3" id="KW-0732">Signal</keyword>
<dbReference type="AlphaFoldDB" id="A0A2V1GYU6"/>
<keyword evidence="2" id="KW-0378">Hydrolase</keyword>
<dbReference type="PROSITE" id="PS51257">
    <property type="entry name" value="PROKAR_LIPOPROTEIN"/>
    <property type="match status" value="1"/>
</dbReference>
<proteinExistence type="predicted"/>
<accession>A0A2V1GYU6</accession>
<dbReference type="OrthoDB" id="9809781at2"/>
<evidence type="ECO:0000256" key="2">
    <source>
        <dbReference type="ARBA" id="ARBA00022801"/>
    </source>
</evidence>
<sequence>MNYKAVKLSSLLLGLALAACSDSNAPAETPTPGDDQAQQPTEQSFLVIGDMGTGDIKQLRVAAAMEQVCGSQGCDFVIATGDNIYETGVKSVDDAQFQSKFETPYENFSIPFFLTLGNHDNTSLIPGVSTSNQRGDFQVLYAASDEAIKNGRWKMPARYYQVSLPYKGRQQQIYSDPLIDLFSIDSSPLTGVMRDLDPDYQPRTYKKVMQQWMDAALEQSQARWKFAFAHHPYLSNGKHGNAGHYDVFSGTNNIFPYESGWIYKKFLEETVCRNQGNQRGVNVYFSGHDHDLQWLKSVEPCSDTQLIHSGAAGKARPFKDAQRNEVYWQKDLTLGFYHIKATNDQLQVKAYTLDPEVENAQPQLACEGVINHPTLTGAGQDAVIVDCTSEAASI</sequence>
<dbReference type="Pfam" id="PF00149">
    <property type="entry name" value="Metallophos"/>
    <property type="match status" value="1"/>
</dbReference>
<dbReference type="InterPro" id="IPR029052">
    <property type="entry name" value="Metallo-depent_PP-like"/>
</dbReference>
<comment type="caution">
    <text evidence="5">The sequence shown here is derived from an EMBL/GenBank/DDBJ whole genome shotgun (WGS) entry which is preliminary data.</text>
</comment>
<dbReference type="PANTHER" id="PTHR10161:SF14">
    <property type="entry name" value="TARTRATE-RESISTANT ACID PHOSPHATASE TYPE 5"/>
    <property type="match status" value="1"/>
</dbReference>